<evidence type="ECO:0000256" key="6">
    <source>
        <dbReference type="ARBA" id="ARBA00024695"/>
    </source>
</evidence>
<comment type="subcellular location">
    <subcellularLocation>
        <location evidence="1">Nucleus</location>
        <location evidence="1">Nucleolus</location>
    </subcellularLocation>
</comment>
<dbReference type="Pfam" id="PF04147">
    <property type="entry name" value="Nop14"/>
    <property type="match status" value="1"/>
</dbReference>
<dbReference type="GO" id="GO:0032040">
    <property type="term" value="C:small-subunit processome"/>
    <property type="evidence" value="ECO:0007669"/>
    <property type="project" value="InterPro"/>
</dbReference>
<protein>
    <recommendedName>
        <fullName evidence="11">Nucleolar protein 14</fullName>
    </recommendedName>
</protein>
<reference evidence="10" key="3">
    <citation type="submission" date="2024-02" db="UniProtKB">
        <authorList>
            <consortium name="WormBaseParasite"/>
        </authorList>
    </citation>
    <scope>IDENTIFICATION</scope>
    <source>
        <strain evidence="10">pt0022</strain>
    </source>
</reference>
<dbReference type="InterPro" id="IPR007276">
    <property type="entry name" value="Nop14"/>
</dbReference>
<organism evidence="9 10">
    <name type="scientific">Wuchereria bancrofti</name>
    <dbReference type="NCBI Taxonomy" id="6293"/>
    <lineage>
        <taxon>Eukaryota</taxon>
        <taxon>Metazoa</taxon>
        <taxon>Ecdysozoa</taxon>
        <taxon>Nematoda</taxon>
        <taxon>Chromadorea</taxon>
        <taxon>Rhabditida</taxon>
        <taxon>Spirurina</taxon>
        <taxon>Spiruromorpha</taxon>
        <taxon>Filarioidea</taxon>
        <taxon>Onchocercidae</taxon>
        <taxon>Wuchereria</taxon>
    </lineage>
</organism>
<feature type="region of interest" description="Disordered" evidence="8">
    <location>
        <begin position="362"/>
        <end position="384"/>
    </location>
</feature>
<reference evidence="9" key="2">
    <citation type="journal article" date="2016" name="Mol. Ecol.">
        <title>Population genomics of the filarial nematode parasite Wuchereria bancrofti from mosquitoes.</title>
        <authorList>
            <person name="Small S.T."/>
            <person name="Reimer L.J."/>
            <person name="Tisch D.J."/>
            <person name="King C.L."/>
            <person name="Christensen B.M."/>
            <person name="Siba P.M."/>
            <person name="Kazura J.W."/>
            <person name="Serre D."/>
            <person name="Zimmerman P.A."/>
        </authorList>
    </citation>
    <scope>NUCLEOTIDE SEQUENCE</scope>
    <source>
        <strain evidence="9">pt0022</strain>
    </source>
</reference>
<keyword evidence="3" id="KW-0690">Ribosome biogenesis</keyword>
<dbReference type="AlphaFoldDB" id="A0AAF5PNP1"/>
<evidence type="ECO:0008006" key="11">
    <source>
        <dbReference type="Google" id="ProtNLM"/>
    </source>
</evidence>
<dbReference type="PANTHER" id="PTHR23183:SF0">
    <property type="entry name" value="NUCLEOLAR PROTEIN 14"/>
    <property type="match status" value="1"/>
</dbReference>
<comment type="function">
    <text evidence="6">Involved in nucleolar processing of pre-18S ribosomal RNA. Has a role in the nuclear export of 40S pre-ribosomal subunit to the cytoplasm.</text>
</comment>
<evidence type="ECO:0000313" key="9">
    <source>
        <dbReference type="Proteomes" id="UP000093561"/>
    </source>
</evidence>
<dbReference type="Proteomes" id="UP000093561">
    <property type="component" value="Unassembled WGS sequence"/>
</dbReference>
<evidence type="ECO:0000256" key="5">
    <source>
        <dbReference type="ARBA" id="ARBA00023242"/>
    </source>
</evidence>
<evidence type="ECO:0000256" key="1">
    <source>
        <dbReference type="ARBA" id="ARBA00004604"/>
    </source>
</evidence>
<evidence type="ECO:0000256" key="7">
    <source>
        <dbReference type="SAM" id="Coils"/>
    </source>
</evidence>
<proteinExistence type="inferred from homology"/>
<keyword evidence="5" id="KW-0539">Nucleus</keyword>
<evidence type="ECO:0000256" key="2">
    <source>
        <dbReference type="ARBA" id="ARBA00007466"/>
    </source>
</evidence>
<sequence>MVKTANNGVVKKSANQPVELNPFELKYNRAKHKILGTKTVSAPCGAPGLSKKKAFENRTKTLAVEWKERGKRNKIVDQRIGEGNSMMNAEECISKRFTAERLKIFKATNSELINDGEETLTHRGRELTEIEKYDRMILSDEDDDEARGGGGSIGANIVASVHFGGGNATSAENATSKRRDFIAELIAKTKQQRYDKKLARDEREDATERLDEKWNKIQQTDAMSGFIRPINARSSITRPEKDDYDHLLYELQMDNGKRGEASERQKTEEEIAHEEREKLIRQEKARLAQLADISEARKKSKTDDNKDGFMVKYDSSGVLMNAEKLKKGRIKVVRIGSSDEEYESESDDLDEDKEEDDFDEMVNGDEQMDLPPSSSKNTATDAEMEIQKRSQNAELPFVIDLPQNYESLKKLLDAQSDANCEVFIKRLIKLYHPSLCEGNKSRLGRLFILLLRYYDDLSKERETKIALFGYIARGLYYLMKFNVEHSARCIRALLRQQYAQHARAPHEMFTFRCIAFLKLVLILYPVRDVFHPVVSPTLAFACRLVSTARMCSIKDIARMLLMVRIVGSFVEESKRYLPEVIAFLHGVLLMAVENSEDEHCPTTTFPISLPHRRILFVTDDCSMIEIPSQLDIKQIFIDDTDSFEENNKNRLCVLNIAFTVLYRFNFIYSNLIGFSIIFRPLLGLLSRLPRNLYPSQLLTELSALESFIIAQSSRNLLKQLQRPVKQKKMLDLLEPRFDENYNIEKAHYEKNTAKKSRKVEIKQLTKKYKKELRGTVRELRRDNQFLNREKRKEMLESDKARKEKTKWLISTLQGQESEYKKNAYMKQKL</sequence>
<feature type="coiled-coil region" evidence="7">
    <location>
        <begin position="769"/>
        <end position="803"/>
    </location>
</feature>
<dbReference type="WBParaSite" id="mrna-Wban_03344">
    <property type="protein sequence ID" value="mrna-Wban_03344"/>
    <property type="gene ID" value="Wban_03344"/>
</dbReference>
<evidence type="ECO:0000256" key="3">
    <source>
        <dbReference type="ARBA" id="ARBA00022517"/>
    </source>
</evidence>
<name>A0AAF5PNP1_WUCBA</name>
<evidence type="ECO:0000313" key="10">
    <source>
        <dbReference type="WBParaSite" id="mrna-Wban_03344"/>
    </source>
</evidence>
<accession>A0AAF5PNP1</accession>
<evidence type="ECO:0000256" key="8">
    <source>
        <dbReference type="SAM" id="MobiDB-lite"/>
    </source>
</evidence>
<reference evidence="9" key="1">
    <citation type="submission" date="2015-03" db="EMBL/GenBank/DDBJ databases">
        <title>Wuchereria bancrofti Genome Sequencing Papua New Guinea Strain.</title>
        <authorList>
            <person name="Small S.T."/>
            <person name="Serre D."/>
            <person name="Zimmerman P.A."/>
        </authorList>
    </citation>
    <scope>NUCLEOTIDE SEQUENCE [LARGE SCALE GENOMIC DNA]</scope>
    <source>
        <strain evidence="9">pt0022</strain>
    </source>
</reference>
<dbReference type="PANTHER" id="PTHR23183">
    <property type="entry name" value="NOP14"/>
    <property type="match status" value="1"/>
</dbReference>
<comment type="similarity">
    <text evidence="2">Belongs to the NOP14 family.</text>
</comment>
<keyword evidence="7" id="KW-0175">Coiled coil</keyword>
<dbReference type="GO" id="GO:0030490">
    <property type="term" value="P:maturation of SSU-rRNA"/>
    <property type="evidence" value="ECO:0007669"/>
    <property type="project" value="TreeGrafter"/>
</dbReference>
<dbReference type="GO" id="GO:0030692">
    <property type="term" value="C:Noc4p-Nop14p complex"/>
    <property type="evidence" value="ECO:0007669"/>
    <property type="project" value="TreeGrafter"/>
</dbReference>
<keyword evidence="4" id="KW-0698">rRNA processing</keyword>
<evidence type="ECO:0000256" key="4">
    <source>
        <dbReference type="ARBA" id="ARBA00022552"/>
    </source>
</evidence>